<evidence type="ECO:0000259" key="4">
    <source>
        <dbReference type="PROSITE" id="PS50893"/>
    </source>
</evidence>
<dbReference type="OrthoDB" id="3169603at2"/>
<evidence type="ECO:0000313" key="5">
    <source>
        <dbReference type="EMBL" id="SEL06861.1"/>
    </source>
</evidence>
<keyword evidence="1" id="KW-0677">Repeat</keyword>
<dbReference type="PANTHER" id="PTHR19211:SF69">
    <property type="entry name" value="ATP-BINDING PROTEIN UUP"/>
    <property type="match status" value="1"/>
</dbReference>
<dbReference type="GO" id="GO:0005524">
    <property type="term" value="F:ATP binding"/>
    <property type="evidence" value="ECO:0007669"/>
    <property type="project" value="UniProtKB-KW"/>
</dbReference>
<dbReference type="InterPro" id="IPR003593">
    <property type="entry name" value="AAA+_ATPase"/>
</dbReference>
<dbReference type="GO" id="GO:0016887">
    <property type="term" value="F:ATP hydrolysis activity"/>
    <property type="evidence" value="ECO:0007669"/>
    <property type="project" value="InterPro"/>
</dbReference>
<evidence type="ECO:0000256" key="3">
    <source>
        <dbReference type="ARBA" id="ARBA00022840"/>
    </source>
</evidence>
<dbReference type="Proteomes" id="UP000183015">
    <property type="component" value="Unassembled WGS sequence"/>
</dbReference>
<dbReference type="SUPFAM" id="SSF52540">
    <property type="entry name" value="P-loop containing nucleoside triphosphate hydrolases"/>
    <property type="match status" value="2"/>
</dbReference>
<evidence type="ECO:0000256" key="1">
    <source>
        <dbReference type="ARBA" id="ARBA00022737"/>
    </source>
</evidence>
<keyword evidence="6" id="KW-1185">Reference proteome</keyword>
<organism evidence="5 6">
    <name type="scientific">Streptacidiphilus jiangxiensis</name>
    <dbReference type="NCBI Taxonomy" id="235985"/>
    <lineage>
        <taxon>Bacteria</taxon>
        <taxon>Bacillati</taxon>
        <taxon>Actinomycetota</taxon>
        <taxon>Actinomycetes</taxon>
        <taxon>Kitasatosporales</taxon>
        <taxon>Streptomycetaceae</taxon>
        <taxon>Streptacidiphilus</taxon>
    </lineage>
</organism>
<evidence type="ECO:0000313" key="6">
    <source>
        <dbReference type="Proteomes" id="UP000183015"/>
    </source>
</evidence>
<dbReference type="InterPro" id="IPR027417">
    <property type="entry name" value="P-loop_NTPase"/>
</dbReference>
<accession>A0A1H7M6W3</accession>
<sequence>MGHVEISHLEYYLPDGRVLFGDASFRVGEGAAVALVGANGAGKTTLLRLIAGDLKPHGGSVTVSGGLGVMRQFVGTTGREATRQDDGAEAPLAPDASVRDLLVSVAPGKVKIAARAVDAAELAMMTQEDEETQLAYAQALADWADAGGYEYETVWDVCTMAALGTPYERAQWRALNTLSGGEQKRLVLESLLRGPDEVLLLDEPDNYLDVPGKRWLEEQLKETRKTVLFISHDRELLNNAAKKIVSVETGVDGSEIWVHGAGFATYHEAREERFARFEELRRRWDEKHTQLKKLVVELREFAKRSPDMASRYSAMQTRLRKFEEAGPPPEPPRKQAVTMRLKGGRTGVRAFTFEQLELTGLMKPFDLEVYYGERVAVLGSNGSGKSHFLRLIAGEPVTHTGGWKLGARVVPGHFAQTHAHPELHGRTAREILESEHALDRKAAMSVLRRYELHHQEAVRFENLSGGQQARLMILRLELSGTTALLLDEPTDNLDLESAEALQEGLEAFDGTVLAVTHDRWFARSFDRFLVFGQDGRVYEAPEPVWDEKRVARER</sequence>
<feature type="domain" description="ABC transporter" evidence="4">
    <location>
        <begin position="346"/>
        <end position="554"/>
    </location>
</feature>
<evidence type="ECO:0000256" key="2">
    <source>
        <dbReference type="ARBA" id="ARBA00022741"/>
    </source>
</evidence>
<dbReference type="eggNOG" id="COG0488">
    <property type="taxonomic scope" value="Bacteria"/>
</dbReference>
<dbReference type="PROSITE" id="PS50893">
    <property type="entry name" value="ABC_TRANSPORTER_2"/>
    <property type="match status" value="2"/>
</dbReference>
<dbReference type="InterPro" id="IPR003439">
    <property type="entry name" value="ABC_transporter-like_ATP-bd"/>
</dbReference>
<dbReference type="CDD" id="cd03221">
    <property type="entry name" value="ABCF_EF-3"/>
    <property type="match status" value="2"/>
</dbReference>
<dbReference type="InterPro" id="IPR050611">
    <property type="entry name" value="ABCF"/>
</dbReference>
<dbReference type="STRING" id="235985.SAMN05414137_105209"/>
<gene>
    <name evidence="5" type="ORF">SAMN05414137_105209</name>
</gene>
<keyword evidence="2" id="KW-0547">Nucleotide-binding</keyword>
<protein>
    <submittedName>
        <fullName evidence="5">ATPase components of ABC transporters with duplicated ATPase domains</fullName>
    </submittedName>
</protein>
<reference evidence="6" key="1">
    <citation type="submission" date="2016-10" db="EMBL/GenBank/DDBJ databases">
        <authorList>
            <person name="Varghese N."/>
        </authorList>
    </citation>
    <scope>NUCLEOTIDE SEQUENCE [LARGE SCALE GENOMIC DNA]</scope>
    <source>
        <strain evidence="6">DSM 45096 / BCRC 16803 / CGMCC 4.1857 / CIP 109030 / JCM 12277 / KCTC 19219 / NBRC 100920 / 33214</strain>
    </source>
</reference>
<name>A0A1H7M6W3_STRJI</name>
<dbReference type="SMART" id="SM00382">
    <property type="entry name" value="AAA"/>
    <property type="match status" value="2"/>
</dbReference>
<keyword evidence="3" id="KW-0067">ATP-binding</keyword>
<dbReference type="RefSeq" id="WP_042451787.1">
    <property type="nucleotide sequence ID" value="NZ_BBPN01000023.1"/>
</dbReference>
<dbReference type="Gene3D" id="3.40.50.300">
    <property type="entry name" value="P-loop containing nucleotide triphosphate hydrolases"/>
    <property type="match status" value="2"/>
</dbReference>
<dbReference type="EMBL" id="FOAZ01000005">
    <property type="protein sequence ID" value="SEL06861.1"/>
    <property type="molecule type" value="Genomic_DNA"/>
</dbReference>
<dbReference type="Pfam" id="PF00005">
    <property type="entry name" value="ABC_tran"/>
    <property type="match status" value="2"/>
</dbReference>
<dbReference type="PANTHER" id="PTHR19211">
    <property type="entry name" value="ATP-BINDING TRANSPORT PROTEIN-RELATED"/>
    <property type="match status" value="1"/>
</dbReference>
<feature type="domain" description="ABC transporter" evidence="4">
    <location>
        <begin position="4"/>
        <end position="274"/>
    </location>
</feature>
<proteinExistence type="predicted"/>
<dbReference type="AlphaFoldDB" id="A0A1H7M6W3"/>